<organism evidence="3 4">
    <name type="scientific">Luteolibacter yonseiensis</name>
    <dbReference type="NCBI Taxonomy" id="1144680"/>
    <lineage>
        <taxon>Bacteria</taxon>
        <taxon>Pseudomonadati</taxon>
        <taxon>Verrucomicrobiota</taxon>
        <taxon>Verrucomicrobiia</taxon>
        <taxon>Verrucomicrobiales</taxon>
        <taxon>Verrucomicrobiaceae</taxon>
        <taxon>Luteolibacter</taxon>
    </lineage>
</organism>
<feature type="domain" description="GYF" evidence="2">
    <location>
        <begin position="9"/>
        <end position="59"/>
    </location>
</feature>
<keyword evidence="1" id="KW-0472">Membrane</keyword>
<feature type="transmembrane region" description="Helical" evidence="1">
    <location>
        <begin position="199"/>
        <end position="227"/>
    </location>
</feature>
<feature type="transmembrane region" description="Helical" evidence="1">
    <location>
        <begin position="101"/>
        <end position="125"/>
    </location>
</feature>
<feature type="transmembrane region" description="Helical" evidence="1">
    <location>
        <begin position="163"/>
        <end position="179"/>
    </location>
</feature>
<gene>
    <name evidence="3" type="ORF">JIN84_03490</name>
</gene>
<keyword evidence="1" id="KW-0812">Transmembrane</keyword>
<dbReference type="Proteomes" id="UP000600139">
    <property type="component" value="Unassembled WGS sequence"/>
</dbReference>
<keyword evidence="1" id="KW-1133">Transmembrane helix</keyword>
<name>A0A934R3K4_9BACT</name>
<dbReference type="AlphaFoldDB" id="A0A934R3K4"/>
<feature type="transmembrane region" description="Helical" evidence="1">
    <location>
        <begin position="131"/>
        <end position="151"/>
    </location>
</feature>
<keyword evidence="4" id="KW-1185">Reference proteome</keyword>
<proteinExistence type="predicted"/>
<comment type="caution">
    <text evidence="3">The sequence shown here is derived from an EMBL/GenBank/DDBJ whole genome shotgun (WGS) entry which is preliminary data.</text>
</comment>
<dbReference type="RefSeq" id="WP_200349617.1">
    <property type="nucleotide sequence ID" value="NZ_BAABHZ010000010.1"/>
</dbReference>
<evidence type="ECO:0000256" key="1">
    <source>
        <dbReference type="SAM" id="Phobius"/>
    </source>
</evidence>
<reference evidence="3" key="1">
    <citation type="submission" date="2021-01" db="EMBL/GenBank/DDBJ databases">
        <title>Modified the classification status of verrucomicrobia.</title>
        <authorList>
            <person name="Feng X."/>
        </authorList>
    </citation>
    <scope>NUCLEOTIDE SEQUENCE</scope>
    <source>
        <strain evidence="3">JCM 18052</strain>
    </source>
</reference>
<dbReference type="InterPro" id="IPR025640">
    <property type="entry name" value="GYF_2"/>
</dbReference>
<dbReference type="Pfam" id="PF14237">
    <property type="entry name" value="GYF_2"/>
    <property type="match status" value="1"/>
</dbReference>
<protein>
    <submittedName>
        <fullName evidence="3">DUF4339 domain-containing protein</fullName>
    </submittedName>
</protein>
<dbReference type="EMBL" id="JAENIK010000004">
    <property type="protein sequence ID" value="MBK1814660.1"/>
    <property type="molecule type" value="Genomic_DNA"/>
</dbReference>
<accession>A0A934R3K4</accession>
<sequence>MDDIEGGAWFFTREGERIGPVSYADLRIKAANSELNPRLDMVWTQGMAEWKPAGEVEGLFERVAPVKTDAAPEVNLDPYEPPEHGSLADQGAWPGARRRSYLFVILILPFLISFTTGLATPFLLARLGEEITRWIALGSLVLPVLFMFHYAFQRLVNLGMSRWWIIGYVIPPVSIWVGYRCFACPAGYAFHKKMDGAGIFLAIIYWLVTLLALVALVAAVAVMMGAAGSPEIQQQFQDALRELQDARGASASPQP</sequence>
<evidence type="ECO:0000313" key="3">
    <source>
        <dbReference type="EMBL" id="MBK1814660.1"/>
    </source>
</evidence>
<evidence type="ECO:0000313" key="4">
    <source>
        <dbReference type="Proteomes" id="UP000600139"/>
    </source>
</evidence>
<evidence type="ECO:0000259" key="2">
    <source>
        <dbReference type="Pfam" id="PF14237"/>
    </source>
</evidence>